<dbReference type="EMBL" id="CZCS02000191">
    <property type="protein sequence ID" value="VXD20247.1"/>
    <property type="molecule type" value="Genomic_DNA"/>
</dbReference>
<comment type="caution">
    <text evidence="1">The sequence shown here is derived from an EMBL/GenBank/DDBJ whole genome shotgun (WGS) entry which is preliminary data.</text>
</comment>
<dbReference type="Proteomes" id="UP000182190">
    <property type="component" value="Unassembled WGS sequence"/>
</dbReference>
<sequence length="58" mass="6709">MSRHWYSHKSPFYIESAPEFDCRRNAIRKPEETKGEHYHVTITNSDDSCCAPVSSTCC</sequence>
<keyword evidence="4" id="KW-1185">Reference proteome</keyword>
<reference evidence="1 4" key="1">
    <citation type="submission" date="2019-10" db="EMBL/GenBank/DDBJ databases">
        <authorList>
            <consortium name="Genoscope - CEA"/>
            <person name="William W."/>
        </authorList>
    </citation>
    <scope>NUCLEOTIDE SEQUENCE [LARGE SCALE GENOMIC DNA]</scope>
    <source>
        <strain evidence="1">BBR_PRJEB10994</strain>
    </source>
</reference>
<proteinExistence type="predicted"/>
<accession>A0A7Z9BQ74</accession>
<evidence type="ECO:0000313" key="1">
    <source>
        <dbReference type="EMBL" id="VXD20247.1"/>
    </source>
</evidence>
<gene>
    <name evidence="1" type="ORF">PL9631_500097</name>
    <name evidence="2" type="ORF">PL9631_500100</name>
    <name evidence="3" type="ORF">PL9631_500103</name>
</gene>
<evidence type="ECO:0000313" key="2">
    <source>
        <dbReference type="EMBL" id="VXD20253.1"/>
    </source>
</evidence>
<protein>
    <submittedName>
        <fullName evidence="1">Uncharacterized protein</fullName>
    </submittedName>
</protein>
<dbReference type="EMBL" id="CZCS02000191">
    <property type="protein sequence ID" value="VXD20259.1"/>
    <property type="molecule type" value="Genomic_DNA"/>
</dbReference>
<organism evidence="1 4">
    <name type="scientific">Planktothrix paucivesiculata PCC 9631</name>
    <dbReference type="NCBI Taxonomy" id="671071"/>
    <lineage>
        <taxon>Bacteria</taxon>
        <taxon>Bacillati</taxon>
        <taxon>Cyanobacteriota</taxon>
        <taxon>Cyanophyceae</taxon>
        <taxon>Oscillatoriophycideae</taxon>
        <taxon>Oscillatoriales</taxon>
        <taxon>Microcoleaceae</taxon>
        <taxon>Planktothrix</taxon>
    </lineage>
</organism>
<name>A0A7Z9BQ74_9CYAN</name>
<dbReference type="AlphaFoldDB" id="A0A7Z9BQ74"/>
<evidence type="ECO:0000313" key="4">
    <source>
        <dbReference type="Proteomes" id="UP000182190"/>
    </source>
</evidence>
<evidence type="ECO:0000313" key="3">
    <source>
        <dbReference type="EMBL" id="VXD20259.1"/>
    </source>
</evidence>
<dbReference type="RefSeq" id="WP_156090481.1">
    <property type="nucleotide sequence ID" value="NZ_LR735008.1"/>
</dbReference>
<dbReference type="EMBL" id="CZCS02000191">
    <property type="protein sequence ID" value="VXD20253.1"/>
    <property type="molecule type" value="Genomic_DNA"/>
</dbReference>